<evidence type="ECO:0008006" key="4">
    <source>
        <dbReference type="Google" id="ProtNLM"/>
    </source>
</evidence>
<feature type="coiled-coil region" evidence="1">
    <location>
        <begin position="177"/>
        <end position="236"/>
    </location>
</feature>
<protein>
    <recommendedName>
        <fullName evidence="4">HlyD family secretion protein</fullName>
    </recommendedName>
</protein>
<keyword evidence="3" id="KW-1185">Reference proteome</keyword>
<organism evidence="2 3">
    <name type="scientific">Hyella patelloides LEGE 07179</name>
    <dbReference type="NCBI Taxonomy" id="945734"/>
    <lineage>
        <taxon>Bacteria</taxon>
        <taxon>Bacillati</taxon>
        <taxon>Cyanobacteriota</taxon>
        <taxon>Cyanophyceae</taxon>
        <taxon>Pleurocapsales</taxon>
        <taxon>Hyellaceae</taxon>
        <taxon>Hyella</taxon>
    </lineage>
</organism>
<proteinExistence type="predicted"/>
<dbReference type="OrthoDB" id="561342at2"/>
<keyword evidence="1" id="KW-0175">Coiled coil</keyword>
<dbReference type="Proteomes" id="UP000320055">
    <property type="component" value="Unassembled WGS sequence"/>
</dbReference>
<dbReference type="EMBL" id="CAACVJ010000398">
    <property type="protein sequence ID" value="VEP16497.1"/>
    <property type="molecule type" value="Genomic_DNA"/>
</dbReference>
<evidence type="ECO:0000313" key="2">
    <source>
        <dbReference type="EMBL" id="VEP16497.1"/>
    </source>
</evidence>
<evidence type="ECO:0000256" key="1">
    <source>
        <dbReference type="SAM" id="Coils"/>
    </source>
</evidence>
<sequence length="269" mass="30624">MKRNWSVVKVLGYVILGIGAIALTNTNTKQTQANQPEPVTETTTPYSRSRHIITLTINQLDELKVTEGQRINPGDIISDRTSTKAKLLAKKERLETAIAQASLPLNQLKTVPIPKFQTELAALKQAQFNLDVIVREIDNFDSSLHFKDPFYSSVFESEKIQELADLKRRELEASINVEKAIARLDEAKLNYQKQQYEHSLKVSDYQTSLQKQQEQINSLQTQLDKVDEELETLVSVYSPYRGKVRRVKILGQSERDINVEVTLDVRGGR</sequence>
<dbReference type="RefSeq" id="WP_144875302.1">
    <property type="nucleotide sequence ID" value="NZ_LR214192.1"/>
</dbReference>
<accession>A0A563VYP2</accession>
<reference evidence="2 3" key="1">
    <citation type="submission" date="2019-01" db="EMBL/GenBank/DDBJ databases">
        <authorList>
            <person name="Brito A."/>
        </authorList>
    </citation>
    <scope>NUCLEOTIDE SEQUENCE [LARGE SCALE GENOMIC DNA]</scope>
    <source>
        <strain evidence="2">1</strain>
    </source>
</reference>
<name>A0A563VYP2_9CYAN</name>
<dbReference type="AlphaFoldDB" id="A0A563VYP2"/>
<gene>
    <name evidence="2" type="ORF">H1P_4570003</name>
</gene>
<evidence type="ECO:0000313" key="3">
    <source>
        <dbReference type="Proteomes" id="UP000320055"/>
    </source>
</evidence>